<dbReference type="AlphaFoldDB" id="A0A388KVI2"/>
<protein>
    <submittedName>
        <fullName evidence="1">Uncharacterized protein</fullName>
    </submittedName>
</protein>
<organism evidence="1 2">
    <name type="scientific">Chara braunii</name>
    <name type="common">Braun's stonewort</name>
    <dbReference type="NCBI Taxonomy" id="69332"/>
    <lineage>
        <taxon>Eukaryota</taxon>
        <taxon>Viridiplantae</taxon>
        <taxon>Streptophyta</taxon>
        <taxon>Charophyceae</taxon>
        <taxon>Charales</taxon>
        <taxon>Characeae</taxon>
        <taxon>Chara</taxon>
    </lineage>
</organism>
<evidence type="ECO:0000313" key="1">
    <source>
        <dbReference type="EMBL" id="GBG74008.1"/>
    </source>
</evidence>
<proteinExistence type="predicted"/>
<accession>A0A388KVI2</accession>
<sequence length="101" mass="11152">MTRPFIRGKTYTAVQYKYKRAASCEDIVACSVRGPSHGRSDLRRNLIPSLAFGHLSGVAASSDVVASLELGPGSDLPSLRRILENLKHCLLRRSRSRGDRK</sequence>
<gene>
    <name evidence="1" type="ORF">CBR_g17718</name>
</gene>
<dbReference type="Proteomes" id="UP000265515">
    <property type="component" value="Unassembled WGS sequence"/>
</dbReference>
<dbReference type="EMBL" id="BFEA01000195">
    <property type="protein sequence ID" value="GBG74008.1"/>
    <property type="molecule type" value="Genomic_DNA"/>
</dbReference>
<comment type="caution">
    <text evidence="1">The sequence shown here is derived from an EMBL/GenBank/DDBJ whole genome shotgun (WGS) entry which is preliminary data.</text>
</comment>
<name>A0A388KVI2_CHABU</name>
<reference evidence="1 2" key="1">
    <citation type="journal article" date="2018" name="Cell">
        <title>The Chara Genome: Secondary Complexity and Implications for Plant Terrestrialization.</title>
        <authorList>
            <person name="Nishiyama T."/>
            <person name="Sakayama H."/>
            <person name="Vries J.D."/>
            <person name="Buschmann H."/>
            <person name="Saint-Marcoux D."/>
            <person name="Ullrich K.K."/>
            <person name="Haas F.B."/>
            <person name="Vanderstraeten L."/>
            <person name="Becker D."/>
            <person name="Lang D."/>
            <person name="Vosolsobe S."/>
            <person name="Rombauts S."/>
            <person name="Wilhelmsson P.K.I."/>
            <person name="Janitza P."/>
            <person name="Kern R."/>
            <person name="Heyl A."/>
            <person name="Rumpler F."/>
            <person name="Villalobos L.I.A.C."/>
            <person name="Clay J.M."/>
            <person name="Skokan R."/>
            <person name="Toyoda A."/>
            <person name="Suzuki Y."/>
            <person name="Kagoshima H."/>
            <person name="Schijlen E."/>
            <person name="Tajeshwar N."/>
            <person name="Catarino B."/>
            <person name="Hetherington A.J."/>
            <person name="Saltykova A."/>
            <person name="Bonnot C."/>
            <person name="Breuninger H."/>
            <person name="Symeonidi A."/>
            <person name="Radhakrishnan G.V."/>
            <person name="Van Nieuwerburgh F."/>
            <person name="Deforce D."/>
            <person name="Chang C."/>
            <person name="Karol K.G."/>
            <person name="Hedrich R."/>
            <person name="Ulvskov P."/>
            <person name="Glockner G."/>
            <person name="Delwiche C.F."/>
            <person name="Petrasek J."/>
            <person name="Van de Peer Y."/>
            <person name="Friml J."/>
            <person name="Beilby M."/>
            <person name="Dolan L."/>
            <person name="Kohara Y."/>
            <person name="Sugano S."/>
            <person name="Fujiyama A."/>
            <person name="Delaux P.-M."/>
            <person name="Quint M."/>
            <person name="TheiBen G."/>
            <person name="Hagemann M."/>
            <person name="Harholt J."/>
            <person name="Dunand C."/>
            <person name="Zachgo S."/>
            <person name="Langdale J."/>
            <person name="Maumus F."/>
            <person name="Straeten D.V.D."/>
            <person name="Gould S.B."/>
            <person name="Rensing S.A."/>
        </authorList>
    </citation>
    <scope>NUCLEOTIDE SEQUENCE [LARGE SCALE GENOMIC DNA]</scope>
    <source>
        <strain evidence="1 2">S276</strain>
    </source>
</reference>
<keyword evidence="2" id="KW-1185">Reference proteome</keyword>
<dbReference type="Gramene" id="GBG74008">
    <property type="protein sequence ID" value="GBG74008"/>
    <property type="gene ID" value="CBR_g17718"/>
</dbReference>
<evidence type="ECO:0000313" key="2">
    <source>
        <dbReference type="Proteomes" id="UP000265515"/>
    </source>
</evidence>